<keyword evidence="1" id="KW-0732">Signal</keyword>
<protein>
    <submittedName>
        <fullName evidence="2">Uncharacterized protein</fullName>
    </submittedName>
</protein>
<evidence type="ECO:0000313" key="2">
    <source>
        <dbReference type="EMBL" id="QDU34094.1"/>
    </source>
</evidence>
<gene>
    <name evidence="2" type="ORF">KS4_21560</name>
</gene>
<feature type="signal peptide" evidence="1">
    <location>
        <begin position="1"/>
        <end position="22"/>
    </location>
</feature>
<accession>A0A517YV48</accession>
<dbReference type="AlphaFoldDB" id="A0A517YV48"/>
<organism evidence="2 3">
    <name type="scientific">Poriferisphaera corsica</name>
    <dbReference type="NCBI Taxonomy" id="2528020"/>
    <lineage>
        <taxon>Bacteria</taxon>
        <taxon>Pseudomonadati</taxon>
        <taxon>Planctomycetota</taxon>
        <taxon>Phycisphaerae</taxon>
        <taxon>Phycisphaerales</taxon>
        <taxon>Phycisphaeraceae</taxon>
        <taxon>Poriferisphaera</taxon>
    </lineage>
</organism>
<sequence length="375" mass="42443" precursor="true">MNHHILSILSIFLFTLSPALHAQDTANAQQQYNELLEYITSVDEPITLEDFASRYPTSPDNQANNTLAALKLIKEPEPNKKPKNALPFVQYESSIESILTPIPSHLKPIIDEHLARNKPALTAIRNIDFTKPCQYPIKYTDGIAALLPHLSQLRQAMHLLRLDIYNAYHTQDHARVYDNILTILNLAESLKNEPIAISLMVRISIISTALQLIEPITHNETIPADYKTKIITSLQPIDLHSIIPDGIMFDRTSLIDISIDDFKLALELGNKLPEDLDESYYVASKHYIIYYYTTLIDMHRKGNVSIEDWRTTLGEIPLTHMPAKFQLLHLGGETRMSNITKCNIDQAISAIKDNKPFTFNISLDLNPSDAQEATP</sequence>
<dbReference type="OrthoDB" id="263947at2"/>
<dbReference type="KEGG" id="pcor:KS4_21560"/>
<dbReference type="Proteomes" id="UP000317369">
    <property type="component" value="Chromosome"/>
</dbReference>
<evidence type="ECO:0000313" key="3">
    <source>
        <dbReference type="Proteomes" id="UP000317369"/>
    </source>
</evidence>
<feature type="chain" id="PRO_5021774526" evidence="1">
    <location>
        <begin position="23"/>
        <end position="375"/>
    </location>
</feature>
<evidence type="ECO:0000256" key="1">
    <source>
        <dbReference type="SAM" id="SignalP"/>
    </source>
</evidence>
<keyword evidence="3" id="KW-1185">Reference proteome</keyword>
<reference evidence="2 3" key="1">
    <citation type="submission" date="2019-02" db="EMBL/GenBank/DDBJ databases">
        <title>Deep-cultivation of Planctomycetes and their phenomic and genomic characterization uncovers novel biology.</title>
        <authorList>
            <person name="Wiegand S."/>
            <person name="Jogler M."/>
            <person name="Boedeker C."/>
            <person name="Pinto D."/>
            <person name="Vollmers J."/>
            <person name="Rivas-Marin E."/>
            <person name="Kohn T."/>
            <person name="Peeters S.H."/>
            <person name="Heuer A."/>
            <person name="Rast P."/>
            <person name="Oberbeckmann S."/>
            <person name="Bunk B."/>
            <person name="Jeske O."/>
            <person name="Meyerdierks A."/>
            <person name="Storesund J.E."/>
            <person name="Kallscheuer N."/>
            <person name="Luecker S."/>
            <person name="Lage O.M."/>
            <person name="Pohl T."/>
            <person name="Merkel B.J."/>
            <person name="Hornburger P."/>
            <person name="Mueller R.-W."/>
            <person name="Bruemmer F."/>
            <person name="Labrenz M."/>
            <person name="Spormann A.M."/>
            <person name="Op den Camp H."/>
            <person name="Overmann J."/>
            <person name="Amann R."/>
            <person name="Jetten M.S.M."/>
            <person name="Mascher T."/>
            <person name="Medema M.H."/>
            <person name="Devos D.P."/>
            <person name="Kaster A.-K."/>
            <person name="Ovreas L."/>
            <person name="Rohde M."/>
            <person name="Galperin M.Y."/>
            <person name="Jogler C."/>
        </authorList>
    </citation>
    <scope>NUCLEOTIDE SEQUENCE [LARGE SCALE GENOMIC DNA]</scope>
    <source>
        <strain evidence="2 3">KS4</strain>
    </source>
</reference>
<proteinExistence type="predicted"/>
<dbReference type="EMBL" id="CP036425">
    <property type="protein sequence ID" value="QDU34094.1"/>
    <property type="molecule type" value="Genomic_DNA"/>
</dbReference>
<dbReference type="RefSeq" id="WP_145077660.1">
    <property type="nucleotide sequence ID" value="NZ_CP036425.1"/>
</dbReference>
<name>A0A517YV48_9BACT</name>